<feature type="domain" description="Choline/carnitine acyltransferase" evidence="2">
    <location>
        <begin position="2"/>
        <end position="112"/>
    </location>
</feature>
<evidence type="ECO:0000313" key="4">
    <source>
        <dbReference type="Proteomes" id="UP001152888"/>
    </source>
</evidence>
<dbReference type="OrthoDB" id="240216at2759"/>
<name>A0A9P0PLX3_ACAOB</name>
<dbReference type="PANTHER" id="PTHR22589">
    <property type="entry name" value="CARNITINE O-ACYLTRANSFERASE"/>
    <property type="match status" value="1"/>
</dbReference>
<dbReference type="SUPFAM" id="SSF52777">
    <property type="entry name" value="CoA-dependent acyltransferases"/>
    <property type="match status" value="1"/>
</dbReference>
<dbReference type="InterPro" id="IPR039551">
    <property type="entry name" value="Cho/carn_acyl_trans"/>
</dbReference>
<dbReference type="Gene3D" id="3.30.559.10">
    <property type="entry name" value="Chloramphenicol acetyltransferase-like domain"/>
    <property type="match status" value="1"/>
</dbReference>
<gene>
    <name evidence="3" type="ORF">ACAOBT_LOCUS18876</name>
</gene>
<dbReference type="Pfam" id="PF00755">
    <property type="entry name" value="Carn_acyltransf"/>
    <property type="match status" value="1"/>
</dbReference>
<evidence type="ECO:0000256" key="1">
    <source>
        <dbReference type="ARBA" id="ARBA00005232"/>
    </source>
</evidence>
<dbReference type="PANTHER" id="PTHR22589:SF16">
    <property type="entry name" value="CARNITINE O-PALMITOYLTRANSFERASE 2, MITOCHONDRIAL"/>
    <property type="match status" value="1"/>
</dbReference>
<comment type="similarity">
    <text evidence="1">Belongs to the carnitine/choline acetyltransferase family.</text>
</comment>
<dbReference type="EMBL" id="CAKOFQ010007058">
    <property type="protein sequence ID" value="CAH1989184.1"/>
    <property type="molecule type" value="Genomic_DNA"/>
</dbReference>
<dbReference type="GO" id="GO:0006635">
    <property type="term" value="P:fatty acid beta-oxidation"/>
    <property type="evidence" value="ECO:0007669"/>
    <property type="project" value="TreeGrafter"/>
</dbReference>
<dbReference type="GO" id="GO:0004095">
    <property type="term" value="F:carnitine O-palmitoyltransferase activity"/>
    <property type="evidence" value="ECO:0007669"/>
    <property type="project" value="TreeGrafter"/>
</dbReference>
<proteinExistence type="inferred from homology"/>
<reference evidence="3" key="1">
    <citation type="submission" date="2022-03" db="EMBL/GenBank/DDBJ databases">
        <authorList>
            <person name="Sayadi A."/>
        </authorList>
    </citation>
    <scope>NUCLEOTIDE SEQUENCE</scope>
</reference>
<evidence type="ECO:0000313" key="3">
    <source>
        <dbReference type="EMBL" id="CAH1989184.1"/>
    </source>
</evidence>
<keyword evidence="4" id="KW-1185">Reference proteome</keyword>
<dbReference type="GO" id="GO:0005739">
    <property type="term" value="C:mitochondrion"/>
    <property type="evidence" value="ECO:0007669"/>
    <property type="project" value="TreeGrafter"/>
</dbReference>
<protein>
    <recommendedName>
        <fullName evidence="2">Choline/carnitine acyltransferase domain-containing protein</fullName>
    </recommendedName>
</protein>
<evidence type="ECO:0000259" key="2">
    <source>
        <dbReference type="Pfam" id="PF00755"/>
    </source>
</evidence>
<comment type="caution">
    <text evidence="3">The sequence shown here is derived from an EMBL/GenBank/DDBJ whole genome shotgun (WGS) entry which is preliminary data.</text>
</comment>
<sequence>MISECSRVHSQLTREAAMGQGFDRHLFALKKLAEKNNMQSNIFEDPGYVYLNHIILSTSTLNSPAIYAGGFGPVVKDGLGVGYIIKDDELGVLVTSYPPYQNGSDFIQALRETFEELVTLLQKD</sequence>
<dbReference type="InterPro" id="IPR000542">
    <property type="entry name" value="Carn_acyl_trans"/>
</dbReference>
<organism evidence="3 4">
    <name type="scientific">Acanthoscelides obtectus</name>
    <name type="common">Bean weevil</name>
    <name type="synonym">Bruchus obtectus</name>
    <dbReference type="NCBI Taxonomy" id="200917"/>
    <lineage>
        <taxon>Eukaryota</taxon>
        <taxon>Metazoa</taxon>
        <taxon>Ecdysozoa</taxon>
        <taxon>Arthropoda</taxon>
        <taxon>Hexapoda</taxon>
        <taxon>Insecta</taxon>
        <taxon>Pterygota</taxon>
        <taxon>Neoptera</taxon>
        <taxon>Endopterygota</taxon>
        <taxon>Coleoptera</taxon>
        <taxon>Polyphaga</taxon>
        <taxon>Cucujiformia</taxon>
        <taxon>Chrysomeloidea</taxon>
        <taxon>Chrysomelidae</taxon>
        <taxon>Bruchinae</taxon>
        <taxon>Bruchini</taxon>
        <taxon>Acanthoscelides</taxon>
    </lineage>
</organism>
<dbReference type="InterPro" id="IPR023213">
    <property type="entry name" value="CAT-like_dom_sf"/>
</dbReference>
<accession>A0A9P0PLX3</accession>
<dbReference type="Proteomes" id="UP001152888">
    <property type="component" value="Unassembled WGS sequence"/>
</dbReference>
<dbReference type="AlphaFoldDB" id="A0A9P0PLX3"/>